<evidence type="ECO:0000256" key="3">
    <source>
        <dbReference type="ARBA" id="ARBA00022692"/>
    </source>
</evidence>
<keyword evidence="4 8" id="KW-0133">Cell shape</keyword>
<dbReference type="HOGENOM" id="CLU_006797_5_3_0"/>
<feature type="transmembrane region" description="Helical" evidence="8">
    <location>
        <begin position="402"/>
        <end position="423"/>
    </location>
</feature>
<dbReference type="PIRSF" id="PIRSF002869">
    <property type="entry name" value="MviN"/>
    <property type="match status" value="1"/>
</dbReference>
<dbReference type="GO" id="GO:0034204">
    <property type="term" value="P:lipid translocation"/>
    <property type="evidence" value="ECO:0007669"/>
    <property type="project" value="TreeGrafter"/>
</dbReference>
<dbReference type="AlphaFoldDB" id="D1AKC9"/>
<feature type="transmembrane region" description="Helical" evidence="8">
    <location>
        <begin position="462"/>
        <end position="482"/>
    </location>
</feature>
<evidence type="ECO:0000256" key="4">
    <source>
        <dbReference type="ARBA" id="ARBA00022960"/>
    </source>
</evidence>
<feature type="transmembrane region" description="Helical" evidence="8">
    <location>
        <begin position="86"/>
        <end position="106"/>
    </location>
</feature>
<comment type="similarity">
    <text evidence="8 9">Belongs to the MurJ/MviN family.</text>
</comment>
<feature type="transmembrane region" description="Helical" evidence="8">
    <location>
        <begin position="219"/>
        <end position="239"/>
    </location>
</feature>
<feature type="transmembrane region" description="Helical" evidence="8">
    <location>
        <begin position="343"/>
        <end position="365"/>
    </location>
</feature>
<reference evidence="11" key="1">
    <citation type="submission" date="2009-09" db="EMBL/GenBank/DDBJ databases">
        <title>The complete chromosome of Sebaldella termitidis ATCC 33386.</title>
        <authorList>
            <consortium name="US DOE Joint Genome Institute (JGI-PGF)"/>
            <person name="Lucas S."/>
            <person name="Copeland A."/>
            <person name="Lapidus A."/>
            <person name="Glavina del Rio T."/>
            <person name="Dalin E."/>
            <person name="Tice H."/>
            <person name="Bruce D."/>
            <person name="Goodwin L."/>
            <person name="Pitluck S."/>
            <person name="Kyrpides N."/>
            <person name="Mavromatis K."/>
            <person name="Ivanova N."/>
            <person name="Mikhailova N."/>
            <person name="Sims D."/>
            <person name="Meincke L."/>
            <person name="Brettin T."/>
            <person name="Detter J.C."/>
            <person name="Han C."/>
            <person name="Larimer F."/>
            <person name="Land M."/>
            <person name="Hauser L."/>
            <person name="Markowitz V."/>
            <person name="Cheng J.F."/>
            <person name="Hugenholtz P."/>
            <person name="Woyke T."/>
            <person name="Wu D."/>
            <person name="Eisen J.A."/>
        </authorList>
    </citation>
    <scope>NUCLEOTIDE SEQUENCE [LARGE SCALE GENOMIC DNA]</scope>
    <source>
        <strain evidence="11">ATCC 33386 / NCTC 11300</strain>
    </source>
</reference>
<name>D1AKC9_SEBTE</name>
<sequence>MFKSSLLVMIINMLSRILGLVREILIGSFFGATGMTDAYFGAFKISNFFTQLLGEGALGSVFIPLYNEKRELEGKDKADDLIFSVLNLVFAFSTTVSIFMIFFSEYMLKIFVGFKDEARFNVANNLLKIMAFYFLFISLSGIVSAVLNNFKKFVISTSTALVFNLTIICGVLLFGKKYGIYGLGVSVLLSGLFQLLMQLPQFFMIVKRYKLIFDIKDKYIREMFLLMIPTLIGIFGYQINEMIDTRFAAALTAGTVSALNYSSRLYLLPIGVFAISLSVVIFPNLSQAAVKKQMNVVKSQIERGLNMLAFFVIPSQIVLIFYSKEIVSLIYKRGAFSEDMIVVTSQALTFYSVGLLFFSTIHLLTRSHYVFKDRKRPVISSFVGIGINIALDFLLYKQYKHMGLTFATSTAAMVNYLILLLSLNKNYIKLDFLKYIKFIVITLIISGIAYIVSSFIPEIGDFRISIVIKLIIFAVVYLLLWSPKIIKQKINMFG</sequence>
<dbReference type="EMBL" id="CP001739">
    <property type="protein sequence ID" value="ACZ09045.1"/>
    <property type="molecule type" value="Genomic_DNA"/>
</dbReference>
<feature type="transmembrane region" description="Helical" evidence="8">
    <location>
        <begin position="126"/>
        <end position="146"/>
    </location>
</feature>
<feature type="transmembrane region" description="Helical" evidence="8">
    <location>
        <begin position="20"/>
        <end position="42"/>
    </location>
</feature>
<comment type="pathway">
    <text evidence="8">Cell wall biogenesis; peptidoglycan biosynthesis.</text>
</comment>
<comment type="function">
    <text evidence="8 9">Involved in peptidoglycan biosynthesis. Transports lipid-linked peptidoglycan precursors from the inner to the outer leaflet of the cytoplasmic membrane.</text>
</comment>
<keyword evidence="6 8" id="KW-1133">Transmembrane helix</keyword>
<dbReference type="PANTHER" id="PTHR47019">
    <property type="entry name" value="LIPID II FLIPPASE MURJ"/>
    <property type="match status" value="1"/>
</dbReference>
<organism evidence="10 11">
    <name type="scientific">Sebaldella termitidis (strain ATCC 33386 / NCTC 11300)</name>
    <dbReference type="NCBI Taxonomy" id="526218"/>
    <lineage>
        <taxon>Bacteria</taxon>
        <taxon>Fusobacteriati</taxon>
        <taxon>Fusobacteriota</taxon>
        <taxon>Fusobacteriia</taxon>
        <taxon>Fusobacteriales</taxon>
        <taxon>Leptotrichiaceae</taxon>
        <taxon>Sebaldella</taxon>
    </lineage>
</organism>
<dbReference type="InterPro" id="IPR004268">
    <property type="entry name" value="MurJ"/>
</dbReference>
<evidence type="ECO:0000256" key="9">
    <source>
        <dbReference type="PIRNR" id="PIRNR002869"/>
    </source>
</evidence>
<evidence type="ECO:0000256" key="7">
    <source>
        <dbReference type="ARBA" id="ARBA00023136"/>
    </source>
</evidence>
<keyword evidence="3 8" id="KW-0812">Transmembrane</keyword>
<dbReference type="KEGG" id="str:Sterm_2191"/>
<dbReference type="GO" id="GO:0005886">
    <property type="term" value="C:plasma membrane"/>
    <property type="evidence" value="ECO:0007669"/>
    <property type="project" value="UniProtKB-SubCell"/>
</dbReference>
<gene>
    <name evidence="8" type="primary">murJ</name>
    <name evidence="10" type="ordered locus">Sterm_2191</name>
</gene>
<evidence type="ECO:0000256" key="2">
    <source>
        <dbReference type="ARBA" id="ARBA00022475"/>
    </source>
</evidence>
<dbReference type="RefSeq" id="WP_012861639.1">
    <property type="nucleotide sequence ID" value="NC_013517.1"/>
</dbReference>
<feature type="transmembrane region" description="Helical" evidence="8">
    <location>
        <begin position="377"/>
        <end position="396"/>
    </location>
</feature>
<keyword evidence="8 9" id="KW-0961">Cell wall biogenesis/degradation</keyword>
<keyword evidence="11" id="KW-1185">Reference proteome</keyword>
<dbReference type="InterPro" id="IPR051050">
    <property type="entry name" value="Lipid_II_flippase_MurJ/MviN"/>
</dbReference>
<dbReference type="eggNOG" id="COG0728">
    <property type="taxonomic scope" value="Bacteria"/>
</dbReference>
<reference evidence="10 11" key="2">
    <citation type="journal article" date="2010" name="Stand. Genomic Sci.">
        <title>Complete genome sequence of Sebaldella termitidis type strain (NCTC 11300).</title>
        <authorList>
            <person name="Harmon-Smith M."/>
            <person name="Celia L."/>
            <person name="Chertkov O."/>
            <person name="Lapidus A."/>
            <person name="Copeland A."/>
            <person name="Glavina Del Rio T."/>
            <person name="Nolan M."/>
            <person name="Lucas S."/>
            <person name="Tice H."/>
            <person name="Cheng J.F."/>
            <person name="Han C."/>
            <person name="Detter J.C."/>
            <person name="Bruce D."/>
            <person name="Goodwin L."/>
            <person name="Pitluck S."/>
            <person name="Pati A."/>
            <person name="Liolios K."/>
            <person name="Ivanova N."/>
            <person name="Mavromatis K."/>
            <person name="Mikhailova N."/>
            <person name="Chen A."/>
            <person name="Palaniappan K."/>
            <person name="Land M."/>
            <person name="Hauser L."/>
            <person name="Chang Y.J."/>
            <person name="Jeffries C.D."/>
            <person name="Brettin T."/>
            <person name="Goker M."/>
            <person name="Beck B."/>
            <person name="Bristow J."/>
            <person name="Eisen J.A."/>
            <person name="Markowitz V."/>
            <person name="Hugenholtz P."/>
            <person name="Kyrpides N.C."/>
            <person name="Klenk H.P."/>
            <person name="Chen F."/>
        </authorList>
    </citation>
    <scope>NUCLEOTIDE SEQUENCE [LARGE SCALE GENOMIC DNA]</scope>
    <source>
        <strain evidence="11">ATCC 33386 / NCTC 11300</strain>
    </source>
</reference>
<feature type="transmembrane region" description="Helical" evidence="8">
    <location>
        <begin position="153"/>
        <end position="174"/>
    </location>
</feature>
<feature type="transmembrane region" description="Helical" evidence="8">
    <location>
        <begin position="180"/>
        <end position="199"/>
    </location>
</feature>
<proteinExistence type="inferred from homology"/>
<evidence type="ECO:0000313" key="11">
    <source>
        <dbReference type="Proteomes" id="UP000000845"/>
    </source>
</evidence>
<feature type="transmembrane region" description="Helical" evidence="8">
    <location>
        <begin position="435"/>
        <end position="456"/>
    </location>
</feature>
<feature type="transmembrane region" description="Helical" evidence="8">
    <location>
        <begin position="305"/>
        <end position="323"/>
    </location>
</feature>
<evidence type="ECO:0000313" key="10">
    <source>
        <dbReference type="EMBL" id="ACZ09045.1"/>
    </source>
</evidence>
<keyword evidence="7 8" id="KW-0472">Membrane</keyword>
<feature type="transmembrane region" description="Helical" evidence="8">
    <location>
        <begin position="48"/>
        <end position="66"/>
    </location>
</feature>
<evidence type="ECO:0000256" key="1">
    <source>
        <dbReference type="ARBA" id="ARBA00004651"/>
    </source>
</evidence>
<dbReference type="PRINTS" id="PR01806">
    <property type="entry name" value="VIRFACTRMVIN"/>
</dbReference>
<evidence type="ECO:0000256" key="5">
    <source>
        <dbReference type="ARBA" id="ARBA00022984"/>
    </source>
</evidence>
<dbReference type="GO" id="GO:0009252">
    <property type="term" value="P:peptidoglycan biosynthetic process"/>
    <property type="evidence" value="ECO:0007669"/>
    <property type="project" value="UniProtKB-UniRule"/>
</dbReference>
<accession>D1AKC9</accession>
<keyword evidence="8" id="KW-0997">Cell inner membrane</keyword>
<dbReference type="GO" id="GO:0015648">
    <property type="term" value="F:lipid-linked peptidoglycan transporter activity"/>
    <property type="evidence" value="ECO:0007669"/>
    <property type="project" value="UniProtKB-UniRule"/>
</dbReference>
<dbReference type="UniPathway" id="UPA00219"/>
<dbReference type="PANTHER" id="PTHR47019:SF1">
    <property type="entry name" value="LIPID II FLIPPASE MURJ"/>
    <property type="match status" value="1"/>
</dbReference>
<dbReference type="Pfam" id="PF03023">
    <property type="entry name" value="MurJ"/>
    <property type="match status" value="1"/>
</dbReference>
<dbReference type="HAMAP" id="MF_02078">
    <property type="entry name" value="MurJ_MviN"/>
    <property type="match status" value="1"/>
</dbReference>
<dbReference type="NCBIfam" id="TIGR01695">
    <property type="entry name" value="murJ_mviN"/>
    <property type="match status" value="1"/>
</dbReference>
<evidence type="ECO:0000256" key="6">
    <source>
        <dbReference type="ARBA" id="ARBA00022989"/>
    </source>
</evidence>
<dbReference type="Proteomes" id="UP000000845">
    <property type="component" value="Chromosome"/>
</dbReference>
<protein>
    <recommendedName>
        <fullName evidence="8">Probable lipid II flippase MurJ</fullName>
    </recommendedName>
</protein>
<evidence type="ECO:0000256" key="8">
    <source>
        <dbReference type="HAMAP-Rule" id="MF_02078"/>
    </source>
</evidence>
<keyword evidence="5 8" id="KW-0573">Peptidoglycan synthesis</keyword>
<keyword evidence="8 9" id="KW-0813">Transport</keyword>
<dbReference type="STRING" id="526218.Sterm_2191"/>
<dbReference type="CDD" id="cd13123">
    <property type="entry name" value="MATE_MurJ_like"/>
    <property type="match status" value="1"/>
</dbReference>
<keyword evidence="2 8" id="KW-1003">Cell membrane</keyword>
<dbReference type="GO" id="GO:0008360">
    <property type="term" value="P:regulation of cell shape"/>
    <property type="evidence" value="ECO:0007669"/>
    <property type="project" value="UniProtKB-UniRule"/>
</dbReference>
<comment type="subcellular location">
    <subcellularLocation>
        <location evidence="8">Cell inner membrane</location>
        <topology evidence="8">Multi-pass membrane protein</topology>
    </subcellularLocation>
    <subcellularLocation>
        <location evidence="1">Cell membrane</location>
        <topology evidence="1">Multi-pass membrane protein</topology>
    </subcellularLocation>
</comment>
<dbReference type="GO" id="GO:0071555">
    <property type="term" value="P:cell wall organization"/>
    <property type="evidence" value="ECO:0007669"/>
    <property type="project" value="UniProtKB-UniRule"/>
</dbReference>
<feature type="transmembrane region" description="Helical" evidence="8">
    <location>
        <begin position="265"/>
        <end position="285"/>
    </location>
</feature>